<reference evidence="1" key="1">
    <citation type="journal article" date="2013" name="J. Plant Res.">
        <title>Effect of fungi and light on seed germination of three Opuntia species from semiarid lands of central Mexico.</title>
        <authorList>
            <person name="Delgado-Sanchez P."/>
            <person name="Jimenez-Bremont J.F."/>
            <person name="Guerrero-Gonzalez Mde L."/>
            <person name="Flores J."/>
        </authorList>
    </citation>
    <scope>NUCLEOTIDE SEQUENCE</scope>
    <source>
        <tissue evidence="1">Cladode</tissue>
    </source>
</reference>
<reference evidence="1" key="2">
    <citation type="submission" date="2020-07" db="EMBL/GenBank/DDBJ databases">
        <authorList>
            <person name="Vera ALvarez R."/>
            <person name="Arias-Moreno D.M."/>
            <person name="Jimenez-Jacinto V."/>
            <person name="Jimenez-Bremont J.F."/>
            <person name="Swaminathan K."/>
            <person name="Moose S.P."/>
            <person name="Guerrero-Gonzalez M.L."/>
            <person name="Marino-Ramirez L."/>
            <person name="Landsman D."/>
            <person name="Rodriguez-Kessler M."/>
            <person name="Delgado-Sanchez P."/>
        </authorList>
    </citation>
    <scope>NUCLEOTIDE SEQUENCE</scope>
    <source>
        <tissue evidence="1">Cladode</tissue>
    </source>
</reference>
<name>A0A7C9DKF0_OPUST</name>
<evidence type="ECO:0000313" key="1">
    <source>
        <dbReference type="EMBL" id="MBA4639149.1"/>
    </source>
</evidence>
<accession>A0A7C9DKF0</accession>
<sequence length="111" mass="11501">MLGPSPRLWQLMEGSLACLGTLGLAPKVVLQLCLRFGPAWSSHSLLLGRPVLATSVGQLQPFGPWLSSQSSGVSCPKVSQQLGKIWLPKLGSKTGCAGFGSVKHGSGLASC</sequence>
<organism evidence="1">
    <name type="scientific">Opuntia streptacantha</name>
    <name type="common">Prickly pear cactus</name>
    <name type="synonym">Opuntia cardona</name>
    <dbReference type="NCBI Taxonomy" id="393608"/>
    <lineage>
        <taxon>Eukaryota</taxon>
        <taxon>Viridiplantae</taxon>
        <taxon>Streptophyta</taxon>
        <taxon>Embryophyta</taxon>
        <taxon>Tracheophyta</taxon>
        <taxon>Spermatophyta</taxon>
        <taxon>Magnoliopsida</taxon>
        <taxon>eudicotyledons</taxon>
        <taxon>Gunneridae</taxon>
        <taxon>Pentapetalae</taxon>
        <taxon>Caryophyllales</taxon>
        <taxon>Cactineae</taxon>
        <taxon>Cactaceae</taxon>
        <taxon>Opuntioideae</taxon>
        <taxon>Opuntia</taxon>
    </lineage>
</organism>
<dbReference type="EMBL" id="GISG01112384">
    <property type="protein sequence ID" value="MBA4639149.1"/>
    <property type="molecule type" value="Transcribed_RNA"/>
</dbReference>
<proteinExistence type="predicted"/>
<dbReference type="AlphaFoldDB" id="A0A7C9DKF0"/>
<protein>
    <submittedName>
        <fullName evidence="1">Uncharacterized protein</fullName>
    </submittedName>
</protein>